<dbReference type="SMART" id="SM00507">
    <property type="entry name" value="HNHc"/>
    <property type="match status" value="1"/>
</dbReference>
<sequence length="229" mass="27249">MTAKSVSQETLLHKQKCTKCQLVQPIGDFPKDSQKRTGYSPRCKACKNVQSSAHYQANRLRVLRRLKDSYSASPERQKAYHKEWYQKNKERRSRQSKQWKAENHEAYSAQQREYASKRTEQNRERSQRWVRNNPEKARAIRTHHNSKRRSKIITGASKSDIFKWTSRQRKICFYCGKRCENRFEVDHFVPLAKGGAHEIDNLRISCRSCNRRKCATDPWQFLNRMGRLL</sequence>
<dbReference type="AlphaFoldDB" id="A0A845AVD3"/>
<evidence type="ECO:0000313" key="4">
    <source>
        <dbReference type="Proteomes" id="UP000431922"/>
    </source>
</evidence>
<evidence type="ECO:0000259" key="2">
    <source>
        <dbReference type="SMART" id="SM00507"/>
    </source>
</evidence>
<accession>A0A845AVD3</accession>
<organism evidence="3 4">
    <name type="scientific">Allopontixanthobacter sediminis</name>
    <dbReference type="NCBI Taxonomy" id="1689985"/>
    <lineage>
        <taxon>Bacteria</taxon>
        <taxon>Pseudomonadati</taxon>
        <taxon>Pseudomonadota</taxon>
        <taxon>Alphaproteobacteria</taxon>
        <taxon>Sphingomonadales</taxon>
        <taxon>Erythrobacteraceae</taxon>
        <taxon>Allopontixanthobacter</taxon>
    </lineage>
</organism>
<dbReference type="InterPro" id="IPR002711">
    <property type="entry name" value="HNH"/>
</dbReference>
<evidence type="ECO:0000313" key="3">
    <source>
        <dbReference type="EMBL" id="MXP42991.1"/>
    </source>
</evidence>
<feature type="compositionally biased region" description="Basic and acidic residues" evidence="1">
    <location>
        <begin position="75"/>
        <end position="88"/>
    </location>
</feature>
<feature type="compositionally biased region" description="Basic and acidic residues" evidence="1">
    <location>
        <begin position="114"/>
        <end position="135"/>
    </location>
</feature>
<evidence type="ECO:0000256" key="1">
    <source>
        <dbReference type="SAM" id="MobiDB-lite"/>
    </source>
</evidence>
<feature type="region of interest" description="Disordered" evidence="1">
    <location>
        <begin position="69"/>
        <end position="135"/>
    </location>
</feature>
<feature type="domain" description="HNH nuclease" evidence="2">
    <location>
        <begin position="160"/>
        <end position="211"/>
    </location>
</feature>
<gene>
    <name evidence="3" type="ORF">GRI65_00810</name>
</gene>
<dbReference type="RefSeq" id="WP_160754645.1">
    <property type="nucleotide sequence ID" value="NZ_WTYL01000001.1"/>
</dbReference>
<comment type="caution">
    <text evidence="3">The sequence shown here is derived from an EMBL/GenBank/DDBJ whole genome shotgun (WGS) entry which is preliminary data.</text>
</comment>
<dbReference type="InterPro" id="IPR052892">
    <property type="entry name" value="NA-targeting_endonuclease"/>
</dbReference>
<dbReference type="Proteomes" id="UP000431922">
    <property type="component" value="Unassembled WGS sequence"/>
</dbReference>
<reference evidence="3 4" key="1">
    <citation type="submission" date="2019-12" db="EMBL/GenBank/DDBJ databases">
        <title>Genomic-based taxomic classification of the family Erythrobacteraceae.</title>
        <authorList>
            <person name="Xu L."/>
        </authorList>
    </citation>
    <scope>NUCLEOTIDE SEQUENCE [LARGE SCALE GENOMIC DNA]</scope>
    <source>
        <strain evidence="3 4">KCTC 42453</strain>
    </source>
</reference>
<dbReference type="GO" id="GO:0003676">
    <property type="term" value="F:nucleic acid binding"/>
    <property type="evidence" value="ECO:0007669"/>
    <property type="project" value="InterPro"/>
</dbReference>
<dbReference type="PANTHER" id="PTHR33877">
    <property type="entry name" value="SLL1193 PROTEIN"/>
    <property type="match status" value="1"/>
</dbReference>
<dbReference type="Pfam" id="PF01844">
    <property type="entry name" value="HNH"/>
    <property type="match status" value="1"/>
</dbReference>
<dbReference type="OrthoDB" id="7807589at2"/>
<dbReference type="CDD" id="cd00085">
    <property type="entry name" value="HNHc"/>
    <property type="match status" value="1"/>
</dbReference>
<dbReference type="GO" id="GO:0008270">
    <property type="term" value="F:zinc ion binding"/>
    <property type="evidence" value="ECO:0007669"/>
    <property type="project" value="InterPro"/>
</dbReference>
<dbReference type="PANTHER" id="PTHR33877:SF2">
    <property type="entry name" value="OS07G0170200 PROTEIN"/>
    <property type="match status" value="1"/>
</dbReference>
<dbReference type="InterPro" id="IPR003615">
    <property type="entry name" value="HNH_nuc"/>
</dbReference>
<dbReference type="Gene3D" id="1.10.30.50">
    <property type="match status" value="1"/>
</dbReference>
<dbReference type="EMBL" id="WTYL01000001">
    <property type="protein sequence ID" value="MXP42991.1"/>
    <property type="molecule type" value="Genomic_DNA"/>
</dbReference>
<name>A0A845AVD3_9SPHN</name>
<dbReference type="GO" id="GO:0004519">
    <property type="term" value="F:endonuclease activity"/>
    <property type="evidence" value="ECO:0007669"/>
    <property type="project" value="InterPro"/>
</dbReference>
<keyword evidence="4" id="KW-1185">Reference proteome</keyword>
<protein>
    <recommendedName>
        <fullName evidence="2">HNH nuclease domain-containing protein</fullName>
    </recommendedName>
</protein>
<proteinExistence type="predicted"/>